<evidence type="ECO:0000256" key="1">
    <source>
        <dbReference type="SAM" id="Phobius"/>
    </source>
</evidence>
<protein>
    <submittedName>
        <fullName evidence="2">Uncharacterized protein</fullName>
    </submittedName>
</protein>
<keyword evidence="1" id="KW-0812">Transmembrane</keyword>
<feature type="transmembrane region" description="Helical" evidence="1">
    <location>
        <begin position="28"/>
        <end position="49"/>
    </location>
</feature>
<keyword evidence="3" id="KW-1185">Reference proteome</keyword>
<keyword evidence="1" id="KW-1133">Transmembrane helix</keyword>
<dbReference type="Proteomes" id="UP000465609">
    <property type="component" value="Chromosome"/>
</dbReference>
<evidence type="ECO:0000313" key="3">
    <source>
        <dbReference type="Proteomes" id="UP000465609"/>
    </source>
</evidence>
<dbReference type="EMBL" id="AP022577">
    <property type="protein sequence ID" value="BBX83360.1"/>
    <property type="molecule type" value="Genomic_DNA"/>
</dbReference>
<organism evidence="2 3">
    <name type="scientific">Mycolicibacterium aubagnense</name>
    <dbReference type="NCBI Taxonomy" id="319707"/>
    <lineage>
        <taxon>Bacteria</taxon>
        <taxon>Bacillati</taxon>
        <taxon>Actinomycetota</taxon>
        <taxon>Actinomycetes</taxon>
        <taxon>Mycobacteriales</taxon>
        <taxon>Mycobacteriaceae</taxon>
        <taxon>Mycolicibacterium</taxon>
    </lineage>
</organism>
<feature type="transmembrane region" description="Helical" evidence="1">
    <location>
        <begin position="56"/>
        <end position="74"/>
    </location>
</feature>
<name>A0ABN5YNG5_9MYCO</name>
<keyword evidence="1" id="KW-0472">Membrane</keyword>
<reference evidence="2 3" key="1">
    <citation type="journal article" date="2019" name="Emerg. Microbes Infect.">
        <title>Comprehensive subspecies identification of 175 nontuberculous mycobacteria species based on 7547 genomic profiles.</title>
        <authorList>
            <person name="Matsumoto Y."/>
            <person name="Kinjo T."/>
            <person name="Motooka D."/>
            <person name="Nabeya D."/>
            <person name="Jung N."/>
            <person name="Uechi K."/>
            <person name="Horii T."/>
            <person name="Iida T."/>
            <person name="Fujita J."/>
            <person name="Nakamura S."/>
        </authorList>
    </citation>
    <scope>NUCLEOTIDE SEQUENCE [LARGE SCALE GENOMIC DNA]</scope>
    <source>
        <strain evidence="2 3">JCM 15296</strain>
    </source>
</reference>
<evidence type="ECO:0000313" key="2">
    <source>
        <dbReference type="EMBL" id="BBX83360.1"/>
    </source>
</evidence>
<sequence length="91" mass="8931">MSCFAALTIWPMRLGAVGADTVGVTTAANGVVVVVCPGDAVAGTAAVATIDGAGEWLIVAAVGCGWMGFFVALMDMSAVVEVDAVVVTLAA</sequence>
<gene>
    <name evidence="2" type="ORF">MAUB_12330</name>
</gene>
<proteinExistence type="predicted"/>
<accession>A0ABN5YNG5</accession>